<feature type="transmembrane region" description="Helical" evidence="1">
    <location>
        <begin position="26"/>
        <end position="48"/>
    </location>
</feature>
<keyword evidence="3" id="KW-1185">Reference proteome</keyword>
<dbReference type="Proteomes" id="UP001174934">
    <property type="component" value="Unassembled WGS sequence"/>
</dbReference>
<sequence length="78" mass="8661">MENIDLKDSIDEAMARMIWHLLAKGFWLSFAEIIPYILCYAVLTMVVVCAAKTFITASIPALLFLSIVEELAKGVAKV</sequence>
<proteinExistence type="predicted"/>
<keyword evidence="1" id="KW-1133">Transmembrane helix</keyword>
<evidence type="ECO:0000313" key="2">
    <source>
        <dbReference type="EMBL" id="KAK0629339.1"/>
    </source>
</evidence>
<organism evidence="2 3">
    <name type="scientific">Bombardia bombarda</name>
    <dbReference type="NCBI Taxonomy" id="252184"/>
    <lineage>
        <taxon>Eukaryota</taxon>
        <taxon>Fungi</taxon>
        <taxon>Dikarya</taxon>
        <taxon>Ascomycota</taxon>
        <taxon>Pezizomycotina</taxon>
        <taxon>Sordariomycetes</taxon>
        <taxon>Sordariomycetidae</taxon>
        <taxon>Sordariales</taxon>
        <taxon>Lasiosphaeriaceae</taxon>
        <taxon>Bombardia</taxon>
    </lineage>
</organism>
<evidence type="ECO:0000256" key="1">
    <source>
        <dbReference type="SAM" id="Phobius"/>
    </source>
</evidence>
<gene>
    <name evidence="2" type="ORF">B0T17DRAFT_615126</name>
</gene>
<keyword evidence="1" id="KW-0812">Transmembrane</keyword>
<reference evidence="2" key="1">
    <citation type="submission" date="2023-06" db="EMBL/GenBank/DDBJ databases">
        <title>Genome-scale phylogeny and comparative genomics of the fungal order Sordariales.</title>
        <authorList>
            <consortium name="Lawrence Berkeley National Laboratory"/>
            <person name="Hensen N."/>
            <person name="Bonometti L."/>
            <person name="Westerberg I."/>
            <person name="Brannstrom I.O."/>
            <person name="Guillou S."/>
            <person name="Cros-Aarteil S."/>
            <person name="Calhoun S."/>
            <person name="Haridas S."/>
            <person name="Kuo A."/>
            <person name="Mondo S."/>
            <person name="Pangilinan J."/>
            <person name="Riley R."/>
            <person name="LaButti K."/>
            <person name="Andreopoulos B."/>
            <person name="Lipzen A."/>
            <person name="Chen C."/>
            <person name="Yanf M."/>
            <person name="Daum C."/>
            <person name="Ng V."/>
            <person name="Clum A."/>
            <person name="Steindorff A."/>
            <person name="Ohm R."/>
            <person name="Martin F."/>
            <person name="Silar P."/>
            <person name="Natvig D."/>
            <person name="Lalanne C."/>
            <person name="Gautier V."/>
            <person name="Ament-velasquez S.L."/>
            <person name="Kruys A."/>
            <person name="Hutchinson M.I."/>
            <person name="Powell A.J."/>
            <person name="Barry K."/>
            <person name="Miller A.N."/>
            <person name="Grigoriev I.V."/>
            <person name="Debuchy R."/>
            <person name="Gladieux P."/>
            <person name="Thoren M.H."/>
            <person name="Johannesson H."/>
        </authorList>
    </citation>
    <scope>NUCLEOTIDE SEQUENCE</scope>
    <source>
        <strain evidence="2">SMH3391-2</strain>
    </source>
</reference>
<keyword evidence="1" id="KW-0472">Membrane</keyword>
<protein>
    <submittedName>
        <fullName evidence="2">Uncharacterized protein</fullName>
    </submittedName>
</protein>
<evidence type="ECO:0000313" key="3">
    <source>
        <dbReference type="Proteomes" id="UP001174934"/>
    </source>
</evidence>
<comment type="caution">
    <text evidence="2">The sequence shown here is derived from an EMBL/GenBank/DDBJ whole genome shotgun (WGS) entry which is preliminary data.</text>
</comment>
<name>A0AA39X8N3_9PEZI</name>
<dbReference type="EMBL" id="JAULSR010000002">
    <property type="protein sequence ID" value="KAK0629339.1"/>
    <property type="molecule type" value="Genomic_DNA"/>
</dbReference>
<accession>A0AA39X8N3</accession>
<dbReference type="AlphaFoldDB" id="A0AA39X8N3"/>